<keyword evidence="2" id="KW-0472">Membrane</keyword>
<feature type="compositionally biased region" description="Basic and acidic residues" evidence="1">
    <location>
        <begin position="129"/>
        <end position="150"/>
    </location>
</feature>
<feature type="region of interest" description="Disordered" evidence="1">
    <location>
        <begin position="189"/>
        <end position="232"/>
    </location>
</feature>
<evidence type="ECO:0000313" key="3">
    <source>
        <dbReference type="EMBL" id="KAL3790423.1"/>
    </source>
</evidence>
<dbReference type="EMBL" id="JABMIG020000128">
    <property type="protein sequence ID" value="KAL3790423.1"/>
    <property type="molecule type" value="Genomic_DNA"/>
</dbReference>
<name>A0ABD3PQX4_9STRA</name>
<organism evidence="3 4">
    <name type="scientific">Cyclotella cryptica</name>
    <dbReference type="NCBI Taxonomy" id="29204"/>
    <lineage>
        <taxon>Eukaryota</taxon>
        <taxon>Sar</taxon>
        <taxon>Stramenopiles</taxon>
        <taxon>Ochrophyta</taxon>
        <taxon>Bacillariophyta</taxon>
        <taxon>Coscinodiscophyceae</taxon>
        <taxon>Thalassiosirophycidae</taxon>
        <taxon>Stephanodiscales</taxon>
        <taxon>Stephanodiscaceae</taxon>
        <taxon>Cyclotella</taxon>
    </lineage>
</organism>
<keyword evidence="2" id="KW-0812">Transmembrane</keyword>
<accession>A0ABD3PQX4</accession>
<protein>
    <submittedName>
        <fullName evidence="3">Uncharacterized protein</fullName>
    </submittedName>
</protein>
<proteinExistence type="predicted"/>
<sequence>MNQTKVRRHDGGSNGNGRSSRRLPTDYDEYDMDAIPCPINPSYECPPVNPLEEEGDGIYSAFYRLIFAFVHAILTFLLAPMIKASPDPPLKRSGRMSRSLPVHHSRGHERSSPYHTAEEGYCSGGSDAAKSDRARSDPAKSDRVRSDPARPARQITKDIPLIPTGVIKTSREKCPAPPHTVKKVVHFQQPDRRTYRPPLGRIDIHSSALSPGSCSTSSTNNTNSSPSSSGGGGTSFHYPMSYASNAYRVHRSLDRILAVSTPRAHHTTNFVGNS</sequence>
<gene>
    <name evidence="3" type="ORF">HJC23_013595</name>
</gene>
<feature type="region of interest" description="Disordered" evidence="1">
    <location>
        <begin position="1"/>
        <end position="25"/>
    </location>
</feature>
<feature type="transmembrane region" description="Helical" evidence="2">
    <location>
        <begin position="61"/>
        <end position="82"/>
    </location>
</feature>
<dbReference type="Proteomes" id="UP001516023">
    <property type="component" value="Unassembled WGS sequence"/>
</dbReference>
<evidence type="ECO:0000256" key="1">
    <source>
        <dbReference type="SAM" id="MobiDB-lite"/>
    </source>
</evidence>
<dbReference type="AlphaFoldDB" id="A0ABD3PQX4"/>
<reference evidence="3 4" key="1">
    <citation type="journal article" date="2020" name="G3 (Bethesda)">
        <title>Improved Reference Genome for Cyclotella cryptica CCMP332, a Model for Cell Wall Morphogenesis, Salinity Adaptation, and Lipid Production in Diatoms (Bacillariophyta).</title>
        <authorList>
            <person name="Roberts W.R."/>
            <person name="Downey K.M."/>
            <person name="Ruck E.C."/>
            <person name="Traller J.C."/>
            <person name="Alverson A.J."/>
        </authorList>
    </citation>
    <scope>NUCLEOTIDE SEQUENCE [LARGE SCALE GENOMIC DNA]</scope>
    <source>
        <strain evidence="3 4">CCMP332</strain>
    </source>
</reference>
<feature type="compositionally biased region" description="Basic and acidic residues" evidence="1">
    <location>
        <begin position="108"/>
        <end position="118"/>
    </location>
</feature>
<comment type="caution">
    <text evidence="3">The sequence shown here is derived from an EMBL/GenBank/DDBJ whole genome shotgun (WGS) entry which is preliminary data.</text>
</comment>
<feature type="compositionally biased region" description="Low complexity" evidence="1">
    <location>
        <begin position="206"/>
        <end position="228"/>
    </location>
</feature>
<evidence type="ECO:0000313" key="4">
    <source>
        <dbReference type="Proteomes" id="UP001516023"/>
    </source>
</evidence>
<feature type="region of interest" description="Disordered" evidence="1">
    <location>
        <begin position="87"/>
        <end position="159"/>
    </location>
</feature>
<evidence type="ECO:0000256" key="2">
    <source>
        <dbReference type="SAM" id="Phobius"/>
    </source>
</evidence>
<keyword evidence="4" id="KW-1185">Reference proteome</keyword>
<keyword evidence="2" id="KW-1133">Transmembrane helix</keyword>